<dbReference type="AlphaFoldDB" id="A0A9D4DJC4"/>
<gene>
    <name evidence="1" type="ORF">DPMN_185253</name>
</gene>
<organism evidence="1 2">
    <name type="scientific">Dreissena polymorpha</name>
    <name type="common">Zebra mussel</name>
    <name type="synonym">Mytilus polymorpha</name>
    <dbReference type="NCBI Taxonomy" id="45954"/>
    <lineage>
        <taxon>Eukaryota</taxon>
        <taxon>Metazoa</taxon>
        <taxon>Spiralia</taxon>
        <taxon>Lophotrochozoa</taxon>
        <taxon>Mollusca</taxon>
        <taxon>Bivalvia</taxon>
        <taxon>Autobranchia</taxon>
        <taxon>Heteroconchia</taxon>
        <taxon>Euheterodonta</taxon>
        <taxon>Imparidentia</taxon>
        <taxon>Neoheterodontei</taxon>
        <taxon>Myida</taxon>
        <taxon>Dreissenoidea</taxon>
        <taxon>Dreissenidae</taxon>
        <taxon>Dreissena</taxon>
    </lineage>
</organism>
<protein>
    <recommendedName>
        <fullName evidence="3">Fibronectin type-III domain-containing protein</fullName>
    </recommendedName>
</protein>
<dbReference type="EMBL" id="JAIWYP010000010">
    <property type="protein sequence ID" value="KAH3750722.1"/>
    <property type="molecule type" value="Genomic_DNA"/>
</dbReference>
<reference evidence="1" key="2">
    <citation type="submission" date="2020-11" db="EMBL/GenBank/DDBJ databases">
        <authorList>
            <person name="McCartney M.A."/>
            <person name="Auch B."/>
            <person name="Kono T."/>
            <person name="Mallez S."/>
            <person name="Becker A."/>
            <person name="Gohl D.M."/>
            <person name="Silverstein K.A.T."/>
            <person name="Koren S."/>
            <person name="Bechman K.B."/>
            <person name="Herman A."/>
            <person name="Abrahante J.E."/>
            <person name="Garbe J."/>
        </authorList>
    </citation>
    <scope>NUCLEOTIDE SEQUENCE</scope>
    <source>
        <strain evidence="1">Duluth1</strain>
        <tissue evidence="1">Whole animal</tissue>
    </source>
</reference>
<dbReference type="Proteomes" id="UP000828390">
    <property type="component" value="Unassembled WGS sequence"/>
</dbReference>
<dbReference type="InterPro" id="IPR036116">
    <property type="entry name" value="FN3_sf"/>
</dbReference>
<accession>A0A9D4DJC4</accession>
<evidence type="ECO:0000313" key="1">
    <source>
        <dbReference type="EMBL" id="KAH3750722.1"/>
    </source>
</evidence>
<evidence type="ECO:0000313" key="2">
    <source>
        <dbReference type="Proteomes" id="UP000828390"/>
    </source>
</evidence>
<evidence type="ECO:0008006" key="3">
    <source>
        <dbReference type="Google" id="ProtNLM"/>
    </source>
</evidence>
<sequence length="181" mass="19774">MVTFHLNSNAHGDVLYGVVKCVNNVELTTLAASGALIVAYEKPNIDLAQVQFIAEAIAAVPFSDLPNKFHTISYSNRSSSNEKIFVQNNLTALKVEWDGIADAAGLNNYEYRVMTSEGVTVNWTDCGNYTFVDITGLNLKPEAIYAIQIRATNLAHATSDDIQTYTFPKGSAPQLTGNYFV</sequence>
<dbReference type="SUPFAM" id="SSF49265">
    <property type="entry name" value="Fibronectin type III"/>
    <property type="match status" value="1"/>
</dbReference>
<reference evidence="1" key="1">
    <citation type="journal article" date="2019" name="bioRxiv">
        <title>The Genome of the Zebra Mussel, Dreissena polymorpha: A Resource for Invasive Species Research.</title>
        <authorList>
            <person name="McCartney M.A."/>
            <person name="Auch B."/>
            <person name="Kono T."/>
            <person name="Mallez S."/>
            <person name="Zhang Y."/>
            <person name="Obille A."/>
            <person name="Becker A."/>
            <person name="Abrahante J.E."/>
            <person name="Garbe J."/>
            <person name="Badalamenti J.P."/>
            <person name="Herman A."/>
            <person name="Mangelson H."/>
            <person name="Liachko I."/>
            <person name="Sullivan S."/>
            <person name="Sone E.D."/>
            <person name="Koren S."/>
            <person name="Silverstein K.A.T."/>
            <person name="Beckman K.B."/>
            <person name="Gohl D.M."/>
        </authorList>
    </citation>
    <scope>NUCLEOTIDE SEQUENCE</scope>
    <source>
        <strain evidence="1">Duluth1</strain>
        <tissue evidence="1">Whole animal</tissue>
    </source>
</reference>
<name>A0A9D4DJC4_DREPO</name>
<keyword evidence="2" id="KW-1185">Reference proteome</keyword>
<proteinExistence type="predicted"/>
<comment type="caution">
    <text evidence="1">The sequence shown here is derived from an EMBL/GenBank/DDBJ whole genome shotgun (WGS) entry which is preliminary data.</text>
</comment>